<gene>
    <name evidence="2" type="ORF">J2X15_002958</name>
</gene>
<dbReference type="EMBL" id="JAVDXO010000007">
    <property type="protein sequence ID" value="MDR7307654.1"/>
    <property type="molecule type" value="Genomic_DNA"/>
</dbReference>
<organism evidence="2 3">
    <name type="scientific">Rhodoferax saidenbachensis</name>
    <dbReference type="NCBI Taxonomy" id="1484693"/>
    <lineage>
        <taxon>Bacteria</taxon>
        <taxon>Pseudomonadati</taxon>
        <taxon>Pseudomonadota</taxon>
        <taxon>Betaproteobacteria</taxon>
        <taxon>Burkholderiales</taxon>
        <taxon>Comamonadaceae</taxon>
        <taxon>Rhodoferax</taxon>
    </lineage>
</organism>
<evidence type="ECO:0000259" key="1">
    <source>
        <dbReference type="PROSITE" id="PS50011"/>
    </source>
</evidence>
<protein>
    <submittedName>
        <fullName evidence="2">Serine/threonine protein kinase</fullName>
    </submittedName>
</protein>
<dbReference type="InterPro" id="IPR008271">
    <property type="entry name" value="Ser/Thr_kinase_AS"/>
</dbReference>
<feature type="domain" description="Protein kinase" evidence="1">
    <location>
        <begin position="18"/>
        <end position="311"/>
    </location>
</feature>
<dbReference type="GO" id="GO:0004674">
    <property type="term" value="F:protein serine/threonine kinase activity"/>
    <property type="evidence" value="ECO:0007669"/>
    <property type="project" value="UniProtKB-KW"/>
</dbReference>
<keyword evidence="2" id="KW-0808">Transferase</keyword>
<evidence type="ECO:0000313" key="2">
    <source>
        <dbReference type="EMBL" id="MDR7307654.1"/>
    </source>
</evidence>
<dbReference type="CDD" id="cd14014">
    <property type="entry name" value="STKc_PknB_like"/>
    <property type="match status" value="1"/>
</dbReference>
<reference evidence="2 3" key="1">
    <citation type="submission" date="2023-07" db="EMBL/GenBank/DDBJ databases">
        <title>Sorghum-associated microbial communities from plants grown in Nebraska, USA.</title>
        <authorList>
            <person name="Schachtman D."/>
        </authorList>
    </citation>
    <scope>NUCLEOTIDE SEQUENCE [LARGE SCALE GENOMIC DNA]</scope>
    <source>
        <strain evidence="2 3">BE308</strain>
    </source>
</reference>
<dbReference type="PANTHER" id="PTHR44329">
    <property type="entry name" value="SERINE/THREONINE-PROTEIN KINASE TNNI3K-RELATED"/>
    <property type="match status" value="1"/>
</dbReference>
<dbReference type="Pfam" id="PF00069">
    <property type="entry name" value="Pkinase"/>
    <property type="match status" value="1"/>
</dbReference>
<dbReference type="Proteomes" id="UP001268089">
    <property type="component" value="Unassembled WGS sequence"/>
</dbReference>
<keyword evidence="2" id="KW-0723">Serine/threonine-protein kinase</keyword>
<keyword evidence="3" id="KW-1185">Reference proteome</keyword>
<dbReference type="PROSITE" id="PS00108">
    <property type="entry name" value="PROTEIN_KINASE_ST"/>
    <property type="match status" value="1"/>
</dbReference>
<dbReference type="InterPro" id="IPR011009">
    <property type="entry name" value="Kinase-like_dom_sf"/>
</dbReference>
<dbReference type="SUPFAM" id="SSF56112">
    <property type="entry name" value="Protein kinase-like (PK-like)"/>
    <property type="match status" value="1"/>
</dbReference>
<dbReference type="PROSITE" id="PS50011">
    <property type="entry name" value="PROTEIN_KINASE_DOM"/>
    <property type="match status" value="1"/>
</dbReference>
<dbReference type="InterPro" id="IPR051681">
    <property type="entry name" value="Ser/Thr_Kinases-Pseudokinases"/>
</dbReference>
<keyword evidence="2" id="KW-0418">Kinase</keyword>
<sequence length="315" mass="35489">MPSDSAELRAELQACIPSIVIDGVAKESGQRVVYFSHFEDRQIPNELILDKDSLYLKGWETWGKVVVKVVSGAGTVALTRLQAEANLLAELQSPQFPRLLYSNYFTENPVTDEALPEGLYVSVEEFVESVPLSDKLHDYVAKPVEVFNIAKSVVCGLRPLWEHKRKLVHRDVKPDNLLLTSKQEIVIIDFGIVRETGAAGITQEGWGKAPISIDYAAPEHIANDKDLVSFKTDVFSLGVLMYQLISGTHPFRTRHGMDMMEIIEATEKNVPPSLFKLGFANQRQSDLVERMMEKKPYLRPRTVDLLIQELSHVEE</sequence>
<accession>A0ABU1ZQ19</accession>
<dbReference type="SMART" id="SM00220">
    <property type="entry name" value="S_TKc"/>
    <property type="match status" value="1"/>
</dbReference>
<name>A0ABU1ZQ19_9BURK</name>
<comment type="caution">
    <text evidence="2">The sequence shown here is derived from an EMBL/GenBank/DDBJ whole genome shotgun (WGS) entry which is preliminary data.</text>
</comment>
<dbReference type="InterPro" id="IPR000719">
    <property type="entry name" value="Prot_kinase_dom"/>
</dbReference>
<dbReference type="Gene3D" id="1.10.510.10">
    <property type="entry name" value="Transferase(Phosphotransferase) domain 1"/>
    <property type="match status" value="1"/>
</dbReference>
<proteinExistence type="predicted"/>
<evidence type="ECO:0000313" key="3">
    <source>
        <dbReference type="Proteomes" id="UP001268089"/>
    </source>
</evidence>
<dbReference type="RefSeq" id="WP_310344078.1">
    <property type="nucleotide sequence ID" value="NZ_JAVDXO010000007.1"/>
</dbReference>